<gene>
    <name evidence="1" type="ORF">BA1DRAFT_01931</name>
</gene>
<dbReference type="InterPro" id="IPR042038">
    <property type="entry name" value="MukE_N"/>
</dbReference>
<dbReference type="AlphaFoldDB" id="A0A022PKM2"/>
<protein>
    <submittedName>
        <fullName evidence="1">Bacterial condensin subunit MukE</fullName>
    </submittedName>
</protein>
<accession>A0A022PKM2</accession>
<keyword evidence="2" id="KW-1185">Reference proteome</keyword>
<proteinExistence type="predicted"/>
<reference evidence="1 2" key="1">
    <citation type="submission" date="2014-03" db="EMBL/GenBank/DDBJ databases">
        <title>Draft Genome of Photorhabdus luminescens BA1, an Egyptian Isolate.</title>
        <authorList>
            <person name="Ghazal S."/>
            <person name="Hurst S.G.IV."/>
            <person name="Morris K."/>
            <person name="Thomas K."/>
            <person name="Tisa L.S."/>
        </authorList>
    </citation>
    <scope>NUCLEOTIDE SEQUENCE [LARGE SCALE GENOMIC DNA]</scope>
    <source>
        <strain evidence="1 2">BA1</strain>
    </source>
</reference>
<dbReference type="InterPro" id="IPR042037">
    <property type="entry name" value="MukE_C"/>
</dbReference>
<dbReference type="RefSeq" id="WP_036778228.1">
    <property type="nucleotide sequence ID" value="NZ_CAWLTM010000091.1"/>
</dbReference>
<dbReference type="PATRIC" id="fig|1393736.3.peg.1957"/>
<dbReference type="InterPro" id="IPR053841">
    <property type="entry name" value="MksE"/>
</dbReference>
<comment type="caution">
    <text evidence="1">The sequence shown here is derived from an EMBL/GenBank/DDBJ whole genome shotgun (WGS) entry which is preliminary data.</text>
</comment>
<dbReference type="Pfam" id="PF21980">
    <property type="entry name" value="MksE"/>
    <property type="match status" value="1"/>
</dbReference>
<dbReference type="EMBL" id="JFGV01000024">
    <property type="protein sequence ID" value="EYU15488.1"/>
    <property type="molecule type" value="Genomic_DNA"/>
</dbReference>
<dbReference type="Gene3D" id="1.10.10.2250">
    <property type="match status" value="1"/>
</dbReference>
<name>A0A022PKM2_9GAMM</name>
<sequence length="257" mass="29880">MNENEILNSKLFKTFLDVLQSPVFPLVDYKLRKGINVLPVDYTLHSFISQAFVPLREYYSCLYLSLCLSNESVYYLLPQRRGQISVERFNELQMVTGLTIVAMDLEKQIGQDNWFMISQLLERMSHQLSESRLMELFRRRPGQQTQYDLTKIQDEIRKALVIFDRYAFIQLAKDKLSFQVTPAIYRFIEPLRGLQQESEIPQRLAELIQEGYLVNIDDSSQDESEGESIINNIFSAVAEIDTTGDLFTHEINEKGVS</sequence>
<organism evidence="1 2">
    <name type="scientific">Photorhabdus aegyptia</name>
    <dbReference type="NCBI Taxonomy" id="2805098"/>
    <lineage>
        <taxon>Bacteria</taxon>
        <taxon>Pseudomonadati</taxon>
        <taxon>Pseudomonadota</taxon>
        <taxon>Gammaproteobacteria</taxon>
        <taxon>Enterobacterales</taxon>
        <taxon>Morganellaceae</taxon>
        <taxon>Photorhabdus</taxon>
    </lineage>
</organism>
<dbReference type="Proteomes" id="UP000023464">
    <property type="component" value="Unassembled WGS sequence"/>
</dbReference>
<evidence type="ECO:0000313" key="1">
    <source>
        <dbReference type="EMBL" id="EYU15488.1"/>
    </source>
</evidence>
<dbReference type="Gene3D" id="1.10.10.2260">
    <property type="entry name" value="MukE-like family, C-terminal domain"/>
    <property type="match status" value="1"/>
</dbReference>
<evidence type="ECO:0000313" key="2">
    <source>
        <dbReference type="Proteomes" id="UP000023464"/>
    </source>
</evidence>